<accession>A0A6P0GKB3</accession>
<dbReference type="SUPFAM" id="SSF53474">
    <property type="entry name" value="alpha/beta-Hydrolases"/>
    <property type="match status" value="1"/>
</dbReference>
<proteinExistence type="predicted"/>
<dbReference type="EMBL" id="JAAGWE010000030">
    <property type="protein sequence ID" value="NEM07803.1"/>
    <property type="molecule type" value="Genomic_DNA"/>
</dbReference>
<protein>
    <submittedName>
        <fullName evidence="3">Alpha/beta hydrolase</fullName>
    </submittedName>
</protein>
<dbReference type="GO" id="GO:0016787">
    <property type="term" value="F:hydrolase activity"/>
    <property type="evidence" value="ECO:0007669"/>
    <property type="project" value="UniProtKB-KW"/>
</dbReference>
<evidence type="ECO:0000256" key="1">
    <source>
        <dbReference type="SAM" id="MobiDB-lite"/>
    </source>
</evidence>
<dbReference type="AlphaFoldDB" id="A0A6P0GKB3"/>
<feature type="region of interest" description="Disordered" evidence="1">
    <location>
        <begin position="196"/>
        <end position="215"/>
    </location>
</feature>
<dbReference type="Pfam" id="PF12697">
    <property type="entry name" value="Abhydrolase_6"/>
    <property type="match status" value="1"/>
</dbReference>
<dbReference type="InterPro" id="IPR029058">
    <property type="entry name" value="AB_hydrolase_fold"/>
</dbReference>
<reference evidence="3 4" key="1">
    <citation type="submission" date="2019-12" db="EMBL/GenBank/DDBJ databases">
        <title>WGS of CPCC 203550 I12A-02606.</title>
        <authorList>
            <person name="Jiang Z."/>
        </authorList>
    </citation>
    <scope>NUCLEOTIDE SEQUENCE [LARGE SCALE GENOMIC DNA]</scope>
    <source>
        <strain evidence="3 4">I12A-02606</strain>
    </source>
</reference>
<organism evidence="3 4">
    <name type="scientific">Geodermatophilus normandii</name>
    <dbReference type="NCBI Taxonomy" id="1137989"/>
    <lineage>
        <taxon>Bacteria</taxon>
        <taxon>Bacillati</taxon>
        <taxon>Actinomycetota</taxon>
        <taxon>Actinomycetes</taxon>
        <taxon>Geodermatophilales</taxon>
        <taxon>Geodermatophilaceae</taxon>
        <taxon>Geodermatophilus</taxon>
    </lineage>
</organism>
<comment type="caution">
    <text evidence="3">The sequence shown here is derived from an EMBL/GenBank/DDBJ whole genome shotgun (WGS) entry which is preliminary data.</text>
</comment>
<gene>
    <name evidence="3" type="ORF">GCU54_17575</name>
</gene>
<feature type="domain" description="AB hydrolase-1" evidence="2">
    <location>
        <begin position="5"/>
        <end position="222"/>
    </location>
</feature>
<dbReference type="PANTHER" id="PTHR37017:SF11">
    <property type="entry name" value="ESTERASE_LIPASE_THIOESTERASE DOMAIN-CONTAINING PROTEIN"/>
    <property type="match status" value="1"/>
</dbReference>
<dbReference type="RefSeq" id="WP_163477870.1">
    <property type="nucleotide sequence ID" value="NZ_JAAGWE010000030.1"/>
</dbReference>
<dbReference type="Gene3D" id="3.40.50.1820">
    <property type="entry name" value="alpha/beta hydrolase"/>
    <property type="match status" value="1"/>
</dbReference>
<name>A0A6P0GKB3_9ACTN</name>
<dbReference type="PANTHER" id="PTHR37017">
    <property type="entry name" value="AB HYDROLASE-1 DOMAIN-CONTAINING PROTEIN-RELATED"/>
    <property type="match status" value="1"/>
</dbReference>
<sequence>MATYVLVHGGFVGGWYWSEVAARLKKVGHRVEVIEQLPSAGTDPTALGDLAADADVVKQAVDRIGGPVVLVGHSYGGMVITELADHPAVAHSVYLAAFWPQRGQSAMDLLAAGPPPTWMSPHDDGTLRTTDDLALLRQTLCADVDEQRAYADLRRFLPQSISSATAPSTAPDRGHPTTYVICEQDQALPSAVQEQMATSADHRHRLPSSHQPMASMPDMLADILGRVRVQALT</sequence>
<dbReference type="Proteomes" id="UP000471126">
    <property type="component" value="Unassembled WGS sequence"/>
</dbReference>
<evidence type="ECO:0000259" key="2">
    <source>
        <dbReference type="Pfam" id="PF12697"/>
    </source>
</evidence>
<evidence type="ECO:0000313" key="4">
    <source>
        <dbReference type="Proteomes" id="UP000471126"/>
    </source>
</evidence>
<keyword evidence="3" id="KW-0378">Hydrolase</keyword>
<evidence type="ECO:0000313" key="3">
    <source>
        <dbReference type="EMBL" id="NEM07803.1"/>
    </source>
</evidence>
<dbReference type="InterPro" id="IPR052897">
    <property type="entry name" value="Sec-Metab_Biosynth_Hydrolase"/>
</dbReference>
<dbReference type="InterPro" id="IPR000073">
    <property type="entry name" value="AB_hydrolase_1"/>
</dbReference>